<feature type="transmembrane region" description="Helical" evidence="1">
    <location>
        <begin position="185"/>
        <end position="210"/>
    </location>
</feature>
<accession>A0A9J6P168</accession>
<dbReference type="EMBL" id="JAGSOJ010000002">
    <property type="protein sequence ID" value="MCM1990156.1"/>
    <property type="molecule type" value="Genomic_DNA"/>
</dbReference>
<organism evidence="2 3">
    <name type="scientific">Oceanirhabdus seepicola</name>
    <dbReference type="NCBI Taxonomy" id="2828781"/>
    <lineage>
        <taxon>Bacteria</taxon>
        <taxon>Bacillati</taxon>
        <taxon>Bacillota</taxon>
        <taxon>Clostridia</taxon>
        <taxon>Eubacteriales</taxon>
        <taxon>Clostridiaceae</taxon>
        <taxon>Oceanirhabdus</taxon>
    </lineage>
</organism>
<dbReference type="InterPro" id="IPR010178">
    <property type="entry name" value="Lit"/>
</dbReference>
<gene>
    <name evidence="2" type="ORF">KDK92_10465</name>
</gene>
<protein>
    <submittedName>
        <fullName evidence="2">TIGR01906 family membrane protein</fullName>
    </submittedName>
</protein>
<keyword evidence="3" id="KW-1185">Reference proteome</keyword>
<name>A0A9J6P168_9CLOT</name>
<evidence type="ECO:0000313" key="3">
    <source>
        <dbReference type="Proteomes" id="UP001056429"/>
    </source>
</evidence>
<proteinExistence type="predicted"/>
<evidence type="ECO:0000313" key="2">
    <source>
        <dbReference type="EMBL" id="MCM1990156.1"/>
    </source>
</evidence>
<reference evidence="2" key="1">
    <citation type="journal article" date="2021" name="mSystems">
        <title>Bacteria and Archaea Synergistically Convert Glycine Betaine to Biogenic Methane in the Formosa Cold Seep of the South China Sea.</title>
        <authorList>
            <person name="Li L."/>
            <person name="Zhang W."/>
            <person name="Zhang S."/>
            <person name="Song L."/>
            <person name="Sun Q."/>
            <person name="Zhang H."/>
            <person name="Xiang H."/>
            <person name="Dong X."/>
        </authorList>
    </citation>
    <scope>NUCLEOTIDE SEQUENCE</scope>
    <source>
        <strain evidence="2">ZWT</strain>
    </source>
</reference>
<dbReference type="AlphaFoldDB" id="A0A9J6P168"/>
<dbReference type="NCBIfam" id="TIGR01906">
    <property type="entry name" value="integ_TIGR01906"/>
    <property type="match status" value="1"/>
</dbReference>
<keyword evidence="1" id="KW-0812">Transmembrane</keyword>
<evidence type="ECO:0000256" key="1">
    <source>
        <dbReference type="SAM" id="Phobius"/>
    </source>
</evidence>
<dbReference type="RefSeq" id="WP_250859197.1">
    <property type="nucleotide sequence ID" value="NZ_JAGSOJ010000002.1"/>
</dbReference>
<feature type="transmembrane region" description="Helical" evidence="1">
    <location>
        <begin position="97"/>
        <end position="118"/>
    </location>
</feature>
<comment type="caution">
    <text evidence="2">The sequence shown here is derived from an EMBL/GenBank/DDBJ whole genome shotgun (WGS) entry which is preliminary data.</text>
</comment>
<dbReference type="Pfam" id="PF07314">
    <property type="entry name" value="Lit"/>
    <property type="match status" value="1"/>
</dbReference>
<keyword evidence="1" id="KW-1133">Transmembrane helix</keyword>
<feature type="transmembrane region" description="Helical" evidence="1">
    <location>
        <begin position="12"/>
        <end position="31"/>
    </location>
</feature>
<keyword evidence="1" id="KW-0472">Membrane</keyword>
<feature type="transmembrane region" description="Helical" evidence="1">
    <location>
        <begin position="138"/>
        <end position="165"/>
    </location>
</feature>
<reference evidence="2" key="2">
    <citation type="submission" date="2021-04" db="EMBL/GenBank/DDBJ databases">
        <authorList>
            <person name="Dong X."/>
        </authorList>
    </citation>
    <scope>NUCLEOTIDE SEQUENCE</scope>
    <source>
        <strain evidence="2">ZWT</strain>
    </source>
</reference>
<dbReference type="Proteomes" id="UP001056429">
    <property type="component" value="Unassembled WGS sequence"/>
</dbReference>
<sequence>MKNSKKQYFYSWFISISLCILIISGSIIIIFNSRFIYPLSIKILNISLPENMSYDTLINNYNYMIDFITQRNYEIFNLPNFQSSENGIIHFIEVKNVYWKILYIFVISLISTITMIYFKNFKNFKNNYTFLKTSSNILIFVVLLLTAPAILQFDFAFDLMHMIIFNNDYWLLDSKTDPIINILPQNLFLIFFIAILGIIILNMFILRFIYNYLNGGENSNEQN</sequence>